<evidence type="ECO:0000313" key="3">
    <source>
        <dbReference type="EMBL" id="QAR32474.1"/>
    </source>
</evidence>
<keyword evidence="1" id="KW-0812">Transmembrane</keyword>
<evidence type="ECO:0000313" key="4">
    <source>
        <dbReference type="Proteomes" id="UP000287502"/>
    </source>
</evidence>
<evidence type="ECO:0000256" key="1">
    <source>
        <dbReference type="SAM" id="Phobius"/>
    </source>
</evidence>
<dbReference type="EMBL" id="CP035108">
    <property type="protein sequence ID" value="QAR32474.1"/>
    <property type="molecule type" value="Genomic_DNA"/>
</dbReference>
<keyword evidence="1" id="KW-1133">Transmembrane helix</keyword>
<feature type="domain" description="Cbb3-type cytochrome c oxidase subunit CcoP N-terminal" evidence="2">
    <location>
        <begin position="18"/>
        <end position="44"/>
    </location>
</feature>
<accession>A0A3R5Y5Y5</accession>
<keyword evidence="4" id="KW-1185">Reference proteome</keyword>
<keyword evidence="1" id="KW-0472">Membrane</keyword>
<dbReference type="Proteomes" id="UP000287502">
    <property type="component" value="Chromosome"/>
</dbReference>
<dbReference type="InterPro" id="IPR032858">
    <property type="entry name" value="CcoP_N"/>
</dbReference>
<evidence type="ECO:0000259" key="2">
    <source>
        <dbReference type="Pfam" id="PF14715"/>
    </source>
</evidence>
<proteinExistence type="predicted"/>
<dbReference type="Pfam" id="PF14715">
    <property type="entry name" value="FixP_N"/>
    <property type="match status" value="1"/>
</dbReference>
<sequence>MQKEEFDNFESFSRKDTEHKLPLGWLVLFFGLILWGAYYFVMYTPSISGWTQEKAYQESIEK</sequence>
<gene>
    <name evidence="3" type="ORF">EP073_03365</name>
</gene>
<dbReference type="AlphaFoldDB" id="A0A3R5Y5Y5"/>
<dbReference type="OrthoDB" id="9806319at2"/>
<dbReference type="KEGG" id="gtl:EP073_03365"/>
<protein>
    <recommendedName>
        <fullName evidence="2">Cbb3-type cytochrome c oxidase subunit CcoP N-terminal domain-containing protein</fullName>
    </recommendedName>
</protein>
<dbReference type="RefSeq" id="WP_128465761.1">
    <property type="nucleotide sequence ID" value="NZ_CP035108.1"/>
</dbReference>
<reference evidence="3 4" key="1">
    <citation type="submission" date="2019-01" db="EMBL/GenBank/DDBJ databases">
        <title>Geovibrio thiophilus DSM 11263, complete genome.</title>
        <authorList>
            <person name="Spring S."/>
            <person name="Bunk B."/>
            <person name="Sproer C."/>
        </authorList>
    </citation>
    <scope>NUCLEOTIDE SEQUENCE [LARGE SCALE GENOMIC DNA]</scope>
    <source>
        <strain evidence="3 4">DSM 11263</strain>
    </source>
</reference>
<name>A0A3R5Y5Y5_9BACT</name>
<organism evidence="3 4">
    <name type="scientific">Geovibrio thiophilus</name>
    <dbReference type="NCBI Taxonomy" id="139438"/>
    <lineage>
        <taxon>Bacteria</taxon>
        <taxon>Pseudomonadati</taxon>
        <taxon>Deferribacterota</taxon>
        <taxon>Deferribacteres</taxon>
        <taxon>Deferribacterales</taxon>
        <taxon>Geovibrionaceae</taxon>
        <taxon>Geovibrio</taxon>
    </lineage>
</organism>
<feature type="transmembrane region" description="Helical" evidence="1">
    <location>
        <begin position="21"/>
        <end position="41"/>
    </location>
</feature>